<dbReference type="HOGENOM" id="CLU_2156519_0_0_6"/>
<organism evidence="2 3">
    <name type="scientific">Teredinibacter turnerae (strain ATCC 39867 / T7901)</name>
    <dbReference type="NCBI Taxonomy" id="377629"/>
    <lineage>
        <taxon>Bacteria</taxon>
        <taxon>Pseudomonadati</taxon>
        <taxon>Pseudomonadota</taxon>
        <taxon>Gammaproteobacteria</taxon>
        <taxon>Cellvibrionales</taxon>
        <taxon>Cellvibrionaceae</taxon>
        <taxon>Teredinibacter</taxon>
    </lineage>
</organism>
<evidence type="ECO:0000313" key="2">
    <source>
        <dbReference type="EMBL" id="ACR11910.1"/>
    </source>
</evidence>
<evidence type="ECO:0000256" key="1">
    <source>
        <dbReference type="SAM" id="Coils"/>
    </source>
</evidence>
<keyword evidence="1" id="KW-0175">Coiled coil</keyword>
<reference evidence="2 3" key="1">
    <citation type="journal article" date="2009" name="PLoS ONE">
        <title>The complete genome of Teredinibacter turnerae T7901: an intracellular endosymbiont of marine wood-boring bivalves (shipworms).</title>
        <authorList>
            <person name="Yang J.C."/>
            <person name="Madupu R."/>
            <person name="Durkin A.S."/>
            <person name="Ekborg N.A."/>
            <person name="Pedamallu C.S."/>
            <person name="Hostetler J.B."/>
            <person name="Radune D."/>
            <person name="Toms B.S."/>
            <person name="Henrissat B."/>
            <person name="Coutinho P.M."/>
            <person name="Schwarz S."/>
            <person name="Field L."/>
            <person name="Trindade-Silva A.E."/>
            <person name="Soares C.A.G."/>
            <person name="Elshahawi S."/>
            <person name="Hanora A."/>
            <person name="Schmidt E.W."/>
            <person name="Haygood M.G."/>
            <person name="Posfai J."/>
            <person name="Benner J."/>
            <person name="Madinger C."/>
            <person name="Nove J."/>
            <person name="Anton B."/>
            <person name="Chaudhary K."/>
            <person name="Foster J."/>
            <person name="Holman A."/>
            <person name="Kumar S."/>
            <person name="Lessard P.A."/>
            <person name="Luyten Y.A."/>
            <person name="Slatko B."/>
            <person name="Wood N."/>
            <person name="Wu B."/>
            <person name="Teplitski M."/>
            <person name="Mougous J.D."/>
            <person name="Ward N."/>
            <person name="Eisen J.A."/>
            <person name="Badger J.H."/>
            <person name="Distel D.L."/>
        </authorList>
    </citation>
    <scope>NUCLEOTIDE SEQUENCE [LARGE SCALE GENOMIC DNA]</scope>
    <source>
        <strain evidence="3">ATCC 39867 / T7901</strain>
    </source>
</reference>
<dbReference type="Proteomes" id="UP000009080">
    <property type="component" value="Chromosome"/>
</dbReference>
<keyword evidence="3" id="KW-1185">Reference proteome</keyword>
<protein>
    <recommendedName>
        <fullName evidence="4">Glutaredoxin</fullName>
    </recommendedName>
</protein>
<dbReference type="OrthoDB" id="6892207at2"/>
<dbReference type="AlphaFoldDB" id="C5BU78"/>
<evidence type="ECO:0008006" key="4">
    <source>
        <dbReference type="Google" id="ProtNLM"/>
    </source>
</evidence>
<name>C5BU78_TERTT</name>
<evidence type="ECO:0000313" key="3">
    <source>
        <dbReference type="Proteomes" id="UP000009080"/>
    </source>
</evidence>
<proteinExistence type="predicted"/>
<dbReference type="KEGG" id="ttu:TERTU_1743"/>
<dbReference type="EMBL" id="CP001614">
    <property type="protein sequence ID" value="ACR11910.1"/>
    <property type="molecule type" value="Genomic_DNA"/>
</dbReference>
<feature type="coiled-coil region" evidence="1">
    <location>
        <begin position="81"/>
        <end position="108"/>
    </location>
</feature>
<accession>C5BU78</accession>
<sequence>MKITLVKKILADGSPCKKCGDVLQKLESSGQIAQIDTILTADERDPESDGMVLAKKLDVDRAPFFVVEKDGAAPLVYTVYMKFVKEVLNQKTEEKDELKEIMENNDDLDFL</sequence>
<dbReference type="RefSeq" id="WP_015818022.1">
    <property type="nucleotide sequence ID" value="NC_012997.1"/>
</dbReference>
<dbReference type="eggNOG" id="ENOG50334TE">
    <property type="taxonomic scope" value="Bacteria"/>
</dbReference>
<gene>
    <name evidence="2" type="ordered locus">TERTU_1743</name>
</gene>